<proteinExistence type="predicted"/>
<evidence type="ECO:0000313" key="2">
    <source>
        <dbReference type="Proteomes" id="UP000887569"/>
    </source>
</evidence>
<accession>A0A915B2A0</accession>
<organism evidence="2 3">
    <name type="scientific">Parascaris univalens</name>
    <name type="common">Nematode worm</name>
    <dbReference type="NCBI Taxonomy" id="6257"/>
    <lineage>
        <taxon>Eukaryota</taxon>
        <taxon>Metazoa</taxon>
        <taxon>Ecdysozoa</taxon>
        <taxon>Nematoda</taxon>
        <taxon>Chromadorea</taxon>
        <taxon>Rhabditida</taxon>
        <taxon>Spirurina</taxon>
        <taxon>Ascaridomorpha</taxon>
        <taxon>Ascaridoidea</taxon>
        <taxon>Ascarididae</taxon>
        <taxon>Parascaris</taxon>
    </lineage>
</organism>
<evidence type="ECO:0000256" key="1">
    <source>
        <dbReference type="SAM" id="Phobius"/>
    </source>
</evidence>
<keyword evidence="1" id="KW-0812">Transmembrane</keyword>
<feature type="transmembrane region" description="Helical" evidence="1">
    <location>
        <begin position="102"/>
        <end position="124"/>
    </location>
</feature>
<protein>
    <submittedName>
        <fullName evidence="3">Uncharacterized protein</fullName>
    </submittedName>
</protein>
<name>A0A915B2A0_PARUN</name>
<keyword evidence="1" id="KW-1133">Transmembrane helix</keyword>
<feature type="transmembrane region" description="Helical" evidence="1">
    <location>
        <begin position="65"/>
        <end position="90"/>
    </location>
</feature>
<feature type="transmembrane region" description="Helical" evidence="1">
    <location>
        <begin position="150"/>
        <end position="172"/>
    </location>
</feature>
<keyword evidence="2" id="KW-1185">Reference proteome</keyword>
<evidence type="ECO:0000313" key="3">
    <source>
        <dbReference type="WBParaSite" id="PgR022X_g095_t03"/>
    </source>
</evidence>
<feature type="transmembrane region" description="Helical" evidence="1">
    <location>
        <begin position="32"/>
        <end position="53"/>
    </location>
</feature>
<sequence length="207" mass="23337">MTSQKNKVGKFDENSMLYYPTACCEMLHASSAVYLCTALQFLFSLLLISLYFLMEKHNFIEATWLLRPIVYCLAFLSASGNICALSGAILEKASIIQYQVTILMFMIVLCDVVAVSIVLIMAIGKRMTLTAIAPELLLSQKKFESILGPFWIYLLAILFHMTAAGMMCIIGVNKRYIAYLGDKNGFYAEQKRRLEEPPVEIFPQKDA</sequence>
<keyword evidence="1" id="KW-0472">Membrane</keyword>
<dbReference type="WBParaSite" id="PgR022X_g095_t03">
    <property type="protein sequence ID" value="PgR022X_g095_t03"/>
    <property type="gene ID" value="PgR022X_g095"/>
</dbReference>
<dbReference type="Proteomes" id="UP000887569">
    <property type="component" value="Unplaced"/>
</dbReference>
<reference evidence="3" key="1">
    <citation type="submission" date="2022-11" db="UniProtKB">
        <authorList>
            <consortium name="WormBaseParasite"/>
        </authorList>
    </citation>
    <scope>IDENTIFICATION</scope>
</reference>
<dbReference type="AlphaFoldDB" id="A0A915B2A0"/>